<dbReference type="Pfam" id="PF16211">
    <property type="entry name" value="Histone_H2A_C"/>
    <property type="match status" value="1"/>
</dbReference>
<dbReference type="GO" id="GO:0046982">
    <property type="term" value="F:protein heterodimerization activity"/>
    <property type="evidence" value="ECO:0007669"/>
    <property type="project" value="InterPro"/>
</dbReference>
<dbReference type="GO" id="GO:0000786">
    <property type="term" value="C:nucleosome"/>
    <property type="evidence" value="ECO:0000318"/>
    <property type="project" value="GO_Central"/>
</dbReference>
<dbReference type="PANTHER" id="PTHR23430">
    <property type="entry name" value="HISTONE H2A"/>
    <property type="match status" value="1"/>
</dbReference>
<dbReference type="InterPro" id="IPR009072">
    <property type="entry name" value="Histone-fold"/>
</dbReference>
<dbReference type="AlphaFoldDB" id="A0A022RGW0"/>
<feature type="compositionally biased region" description="Basic and acidic residues" evidence="9">
    <location>
        <begin position="128"/>
        <end position="140"/>
    </location>
</feature>
<feature type="domain" description="Core Histone H2A/H2B/H3" evidence="10">
    <location>
        <begin position="12"/>
        <end position="95"/>
    </location>
</feature>
<evidence type="ECO:0000256" key="1">
    <source>
        <dbReference type="ARBA" id="ARBA00004123"/>
    </source>
</evidence>
<accession>A0A022RGW0</accession>
<keyword evidence="4 8" id="KW-0158">Chromosome</keyword>
<feature type="compositionally biased region" description="Low complexity" evidence="9">
    <location>
        <begin position="1"/>
        <end position="15"/>
    </location>
</feature>
<evidence type="ECO:0000256" key="6">
    <source>
        <dbReference type="ARBA" id="ARBA00023242"/>
    </source>
</evidence>
<evidence type="ECO:0000256" key="2">
    <source>
        <dbReference type="ARBA" id="ARBA00004286"/>
    </source>
</evidence>
<evidence type="ECO:0000259" key="11">
    <source>
        <dbReference type="Pfam" id="PF16211"/>
    </source>
</evidence>
<feature type="domain" description="Histone H2A C-terminal" evidence="11">
    <location>
        <begin position="99"/>
        <end position="133"/>
    </location>
</feature>
<evidence type="ECO:0000256" key="5">
    <source>
        <dbReference type="ARBA" id="ARBA00023125"/>
    </source>
</evidence>
<feature type="region of interest" description="Disordered" evidence="9">
    <location>
        <begin position="1"/>
        <end position="26"/>
    </location>
</feature>
<keyword evidence="5 8" id="KW-0238">DNA-binding</keyword>
<comment type="subcellular location">
    <subcellularLocation>
        <location evidence="2">Chromosome</location>
    </subcellularLocation>
    <subcellularLocation>
        <location evidence="1 8">Nucleus</location>
    </subcellularLocation>
</comment>
<evidence type="ECO:0000256" key="4">
    <source>
        <dbReference type="ARBA" id="ARBA00022454"/>
    </source>
</evidence>
<name>A0A022RGW0_ERYGU</name>
<dbReference type="GO" id="GO:0030527">
    <property type="term" value="F:structural constituent of chromatin"/>
    <property type="evidence" value="ECO:0000318"/>
    <property type="project" value="GO_Central"/>
</dbReference>
<keyword evidence="13" id="KW-1185">Reference proteome</keyword>
<evidence type="ECO:0000256" key="8">
    <source>
        <dbReference type="RuleBase" id="RU003767"/>
    </source>
</evidence>
<reference evidence="12 13" key="1">
    <citation type="journal article" date="2013" name="Proc. Natl. Acad. Sci. U.S.A.">
        <title>Fine-scale variation in meiotic recombination in Mimulus inferred from population shotgun sequencing.</title>
        <authorList>
            <person name="Hellsten U."/>
            <person name="Wright K.M."/>
            <person name="Jenkins J."/>
            <person name="Shu S."/>
            <person name="Yuan Y."/>
            <person name="Wessler S.R."/>
            <person name="Schmutz J."/>
            <person name="Willis J.H."/>
            <person name="Rokhsar D.S."/>
        </authorList>
    </citation>
    <scope>NUCLEOTIDE SEQUENCE [LARGE SCALE GENOMIC DNA]</scope>
    <source>
        <strain evidence="13">cv. DUN x IM62</strain>
    </source>
</reference>
<comment type="similarity">
    <text evidence="3 8">Belongs to the histone H2A family.</text>
</comment>
<dbReference type="InterPro" id="IPR032454">
    <property type="entry name" value="Histone_H2A_C"/>
</dbReference>
<dbReference type="GO" id="GO:0005634">
    <property type="term" value="C:nucleus"/>
    <property type="evidence" value="ECO:0000318"/>
    <property type="project" value="GO_Central"/>
</dbReference>
<proteinExistence type="inferred from homology"/>
<dbReference type="CDD" id="cd00074">
    <property type="entry name" value="HFD_H2A"/>
    <property type="match status" value="1"/>
</dbReference>
<dbReference type="SUPFAM" id="SSF47113">
    <property type="entry name" value="Histone-fold"/>
    <property type="match status" value="1"/>
</dbReference>
<keyword evidence="6 8" id="KW-0539">Nucleus</keyword>
<evidence type="ECO:0000313" key="13">
    <source>
        <dbReference type="Proteomes" id="UP000030748"/>
    </source>
</evidence>
<dbReference type="eggNOG" id="KOG1756">
    <property type="taxonomic scope" value="Eukaryota"/>
</dbReference>
<evidence type="ECO:0000259" key="10">
    <source>
        <dbReference type="Pfam" id="PF00125"/>
    </source>
</evidence>
<sequence>MSSNTAASTKTNTNNGRGKKSKVSRSAKAGLEFPVGRICRLLKAGRYASRIGAGAPAYLAAVLEYLAAEVLEVAGNEVKETNKTRITPKAITAAVTKDEELNKLFKGVTIAGGGVMPNRHRNLLPESSAKKEKEIGSGSQ</sequence>
<dbReference type="GO" id="GO:0003677">
    <property type="term" value="F:DNA binding"/>
    <property type="evidence" value="ECO:0007669"/>
    <property type="project" value="UniProtKB-KW"/>
</dbReference>
<evidence type="ECO:0000256" key="7">
    <source>
        <dbReference type="ARBA" id="ARBA00023269"/>
    </source>
</evidence>
<dbReference type="Pfam" id="PF00125">
    <property type="entry name" value="Histone"/>
    <property type="match status" value="1"/>
</dbReference>
<gene>
    <name evidence="12" type="ORF">MIMGU_mgv1a026075mg</name>
</gene>
<dbReference type="PhylomeDB" id="A0A022RGW0"/>
<evidence type="ECO:0000256" key="9">
    <source>
        <dbReference type="SAM" id="MobiDB-lite"/>
    </source>
</evidence>
<dbReference type="PROSITE" id="PS00046">
    <property type="entry name" value="HISTONE_H2A"/>
    <property type="match status" value="1"/>
</dbReference>
<comment type="subunit">
    <text evidence="8">The nucleosome is a histone octamer containing two molecules each of H2A, H2B, H3 and H4 assembled in one H3-H4 heterotetramer and two H2A-H2B heterodimers. The octamer wraps approximately 147 bp of DNA.</text>
</comment>
<dbReference type="SMART" id="SM00414">
    <property type="entry name" value="H2A"/>
    <property type="match status" value="1"/>
</dbReference>
<dbReference type="EMBL" id="KI630506">
    <property type="protein sequence ID" value="EYU38115.1"/>
    <property type="molecule type" value="Genomic_DNA"/>
</dbReference>
<keyword evidence="7 8" id="KW-0544">Nucleosome core</keyword>
<dbReference type="PRINTS" id="PR00620">
    <property type="entry name" value="HISTONEH2A"/>
</dbReference>
<dbReference type="Gene3D" id="1.10.20.10">
    <property type="entry name" value="Histone, subunit A"/>
    <property type="match status" value="1"/>
</dbReference>
<dbReference type="GO" id="GO:0031507">
    <property type="term" value="P:heterochromatin formation"/>
    <property type="evidence" value="ECO:0000318"/>
    <property type="project" value="GO_Central"/>
</dbReference>
<dbReference type="InterPro" id="IPR007125">
    <property type="entry name" value="H2A/H2B/H3"/>
</dbReference>
<organism evidence="12 13">
    <name type="scientific">Erythranthe guttata</name>
    <name type="common">Yellow monkey flower</name>
    <name type="synonym">Mimulus guttatus</name>
    <dbReference type="NCBI Taxonomy" id="4155"/>
    <lineage>
        <taxon>Eukaryota</taxon>
        <taxon>Viridiplantae</taxon>
        <taxon>Streptophyta</taxon>
        <taxon>Embryophyta</taxon>
        <taxon>Tracheophyta</taxon>
        <taxon>Spermatophyta</taxon>
        <taxon>Magnoliopsida</taxon>
        <taxon>eudicotyledons</taxon>
        <taxon>Gunneridae</taxon>
        <taxon>Pentapetalae</taxon>
        <taxon>asterids</taxon>
        <taxon>lamiids</taxon>
        <taxon>Lamiales</taxon>
        <taxon>Phrymaceae</taxon>
        <taxon>Erythranthe</taxon>
    </lineage>
</organism>
<dbReference type="Proteomes" id="UP000030748">
    <property type="component" value="Unassembled WGS sequence"/>
</dbReference>
<dbReference type="FunFam" id="1.10.20.10:FF:000093">
    <property type="entry name" value="Histone H2A"/>
    <property type="match status" value="1"/>
</dbReference>
<dbReference type="STRING" id="4155.A0A022RGW0"/>
<protein>
    <recommendedName>
        <fullName evidence="8">Histone H2A</fullName>
    </recommendedName>
</protein>
<feature type="region of interest" description="Disordered" evidence="9">
    <location>
        <begin position="119"/>
        <end position="140"/>
    </location>
</feature>
<dbReference type="InterPro" id="IPR002119">
    <property type="entry name" value="Histone_H2A"/>
</dbReference>
<evidence type="ECO:0000313" key="12">
    <source>
        <dbReference type="EMBL" id="EYU38115.1"/>
    </source>
</evidence>
<evidence type="ECO:0000256" key="3">
    <source>
        <dbReference type="ARBA" id="ARBA00010691"/>
    </source>
</evidence>
<dbReference type="InterPro" id="IPR032458">
    <property type="entry name" value="Histone_H2A_CS"/>
</dbReference>